<dbReference type="SUPFAM" id="SSF52833">
    <property type="entry name" value="Thioredoxin-like"/>
    <property type="match status" value="1"/>
</dbReference>
<dbReference type="Pfam" id="PF10531">
    <property type="entry name" value="SLBB"/>
    <property type="match status" value="1"/>
</dbReference>
<evidence type="ECO:0000259" key="8">
    <source>
        <dbReference type="SMART" id="SM00928"/>
    </source>
</evidence>
<dbReference type="Gene3D" id="3.40.50.11540">
    <property type="entry name" value="NADH-ubiquinone oxidoreductase 51kDa subunit"/>
    <property type="match status" value="1"/>
</dbReference>
<keyword evidence="5" id="KW-0408">Iron</keyword>
<dbReference type="EMBL" id="JAAGBB010000001">
    <property type="protein sequence ID" value="MBR0662980.1"/>
    <property type="molecule type" value="Genomic_DNA"/>
</dbReference>
<accession>A0ABS5ERR2</accession>
<reference evidence="10" key="1">
    <citation type="journal article" date="2021" name="Syst. Appl. Microbiol.">
        <title>Roseomonas hellenica sp. nov., isolated from roots of wild-growing Alkanna tinctoria.</title>
        <authorList>
            <person name="Rat A."/>
            <person name="Naranjo H.D."/>
            <person name="Lebbe L."/>
            <person name="Cnockaert M."/>
            <person name="Krigas N."/>
            <person name="Grigoriadou K."/>
            <person name="Maloupa E."/>
            <person name="Willems A."/>
        </authorList>
    </citation>
    <scope>NUCLEOTIDE SEQUENCE [LARGE SCALE GENOMIC DNA]</scope>
    <source>
        <strain evidence="10">LMG 31523</strain>
    </source>
</reference>
<feature type="compositionally biased region" description="Low complexity" evidence="7">
    <location>
        <begin position="7"/>
        <end position="16"/>
    </location>
</feature>
<feature type="domain" description="NADH-ubiquinone oxidoreductase 51kDa subunit iron-sulphur binding" evidence="8">
    <location>
        <begin position="486"/>
        <end position="531"/>
    </location>
</feature>
<evidence type="ECO:0000256" key="5">
    <source>
        <dbReference type="ARBA" id="ARBA00023004"/>
    </source>
</evidence>
<evidence type="ECO:0000256" key="2">
    <source>
        <dbReference type="ARBA" id="ARBA00007523"/>
    </source>
</evidence>
<sequence>MKSVDLGRVPAREGAPPRGPRGRQPSAEDRAAVAVATEAVPLRREFLIEHLHALQDRYGGLRPGHLAALAQALRLASVEVFEVASFYHHFDLLDDDMPVASVPIRVCDGLPCRLMGADALLAALRAAPPRPDMRVIAAPCMGACHRAPACAVGHELVEHATSRSVASAVAQGPPAMPASPGLDAYLARDGYAVLRAIRTAGGDERERILTALEAASLRGLGGAGFPASRKWRLVLSQAAPRHLVVNADEGEPGTFKDRHCLETEPHRVLEGMLIAAHIIGAEACWIYLRGEYPHLHRVLAREIAALESAGIAAGMPIHLRRGAGAYICGEETALLESLEGRRGWPRHKPPFPGEHGLFGRPTLIHNVETLWFLPEILGSPEGASGFAAKGRRGHRGQRFFSVSGRVRRPGAVLAPAGVTARELIEEFCGGMADGHRFAAYLPGGASGGLLPAALGDLPLDFGALDAQGCFVGSGAIVVLSDRDDLADAVRNLVHFFRDESCGQCTPCRAGTAKAARLLEAPVWDRALLEELAQVMADGSICGLGQAAMNPVRSLMRFFPEAVP</sequence>
<evidence type="ECO:0000313" key="9">
    <source>
        <dbReference type="EMBL" id="MBR0662980.1"/>
    </source>
</evidence>
<dbReference type="Pfam" id="PF01257">
    <property type="entry name" value="2Fe-2S_thioredx"/>
    <property type="match status" value="1"/>
</dbReference>
<evidence type="ECO:0000256" key="6">
    <source>
        <dbReference type="ARBA" id="ARBA00023014"/>
    </source>
</evidence>
<dbReference type="InterPro" id="IPR036249">
    <property type="entry name" value="Thioredoxin-like_sf"/>
</dbReference>
<keyword evidence="6" id="KW-0411">Iron-sulfur</keyword>
<dbReference type="Gene3D" id="3.10.20.600">
    <property type="match status" value="1"/>
</dbReference>
<evidence type="ECO:0000256" key="1">
    <source>
        <dbReference type="ARBA" id="ARBA00001917"/>
    </source>
</evidence>
<dbReference type="Proteomes" id="UP001196870">
    <property type="component" value="Unassembled WGS sequence"/>
</dbReference>
<dbReference type="InterPro" id="IPR019575">
    <property type="entry name" value="Nuop51_4Fe4S-bd"/>
</dbReference>
<keyword evidence="4" id="KW-0479">Metal-binding</keyword>
<dbReference type="Gene3D" id="1.10.10.1590">
    <property type="entry name" value="NADH-quinone oxidoreductase subunit E"/>
    <property type="match status" value="1"/>
</dbReference>
<comment type="similarity">
    <text evidence="2">Belongs to the complex I 51 kDa subunit family.</text>
</comment>
<name>A0ABS5ERR2_9PROT</name>
<evidence type="ECO:0000256" key="4">
    <source>
        <dbReference type="ARBA" id="ARBA00022723"/>
    </source>
</evidence>
<dbReference type="PANTHER" id="PTHR43578">
    <property type="entry name" value="NADH-QUINONE OXIDOREDUCTASE SUBUNIT F"/>
    <property type="match status" value="1"/>
</dbReference>
<dbReference type="InterPro" id="IPR019554">
    <property type="entry name" value="Soluble_ligand-bd"/>
</dbReference>
<dbReference type="Pfam" id="PF10589">
    <property type="entry name" value="NADH_4Fe-4S"/>
    <property type="match status" value="1"/>
</dbReference>
<comment type="cofactor">
    <cofactor evidence="1">
        <name>FMN</name>
        <dbReference type="ChEBI" id="CHEBI:58210"/>
    </cofactor>
</comment>
<dbReference type="InterPro" id="IPR041921">
    <property type="entry name" value="NuoE_N"/>
</dbReference>
<protein>
    <submittedName>
        <fullName evidence="9">NADH-quinone oxidoreductase subunit F</fullName>
    </submittedName>
</protein>
<dbReference type="PROSITE" id="PS00644">
    <property type="entry name" value="COMPLEX1_51K_1"/>
    <property type="match status" value="1"/>
</dbReference>
<keyword evidence="3" id="KW-0004">4Fe-4S</keyword>
<keyword evidence="10" id="KW-1185">Reference proteome</keyword>
<dbReference type="InterPro" id="IPR037225">
    <property type="entry name" value="Nuo51_FMN-bd_sf"/>
</dbReference>
<proteinExistence type="inferred from homology"/>
<evidence type="ECO:0000256" key="7">
    <source>
        <dbReference type="SAM" id="MobiDB-lite"/>
    </source>
</evidence>
<dbReference type="Gene3D" id="1.20.1440.230">
    <property type="entry name" value="NADH-ubiquinone oxidoreductase 51kDa subunit, iron-sulphur binding domain"/>
    <property type="match status" value="1"/>
</dbReference>
<organism evidence="9 10">
    <name type="scientific">Plastoroseomonas hellenica</name>
    <dbReference type="NCBI Taxonomy" id="2687306"/>
    <lineage>
        <taxon>Bacteria</taxon>
        <taxon>Pseudomonadati</taxon>
        <taxon>Pseudomonadota</taxon>
        <taxon>Alphaproteobacteria</taxon>
        <taxon>Acetobacterales</taxon>
        <taxon>Acetobacteraceae</taxon>
        <taxon>Plastoroseomonas</taxon>
    </lineage>
</organism>
<dbReference type="Pfam" id="PF01512">
    <property type="entry name" value="Complex1_51K"/>
    <property type="match status" value="1"/>
</dbReference>
<dbReference type="SMART" id="SM00928">
    <property type="entry name" value="NADH_4Fe-4S"/>
    <property type="match status" value="1"/>
</dbReference>
<dbReference type="InterPro" id="IPR011538">
    <property type="entry name" value="Nuo51_FMN-bd"/>
</dbReference>
<feature type="region of interest" description="Disordered" evidence="7">
    <location>
        <begin position="1"/>
        <end position="29"/>
    </location>
</feature>
<comment type="caution">
    <text evidence="9">The sequence shown here is derived from an EMBL/GenBank/DDBJ whole genome shotgun (WGS) entry which is preliminary data.</text>
</comment>
<gene>
    <name evidence="9" type="ORF">GXW71_01305</name>
</gene>
<dbReference type="Gene3D" id="3.40.30.10">
    <property type="entry name" value="Glutaredoxin"/>
    <property type="match status" value="1"/>
</dbReference>
<dbReference type="PANTHER" id="PTHR43578:SF3">
    <property type="entry name" value="NADH-QUINONE OXIDOREDUCTASE SUBUNIT F"/>
    <property type="match status" value="1"/>
</dbReference>
<dbReference type="RefSeq" id="WP_211850570.1">
    <property type="nucleotide sequence ID" value="NZ_JAAGBB010000001.1"/>
</dbReference>
<evidence type="ECO:0000313" key="10">
    <source>
        <dbReference type="Proteomes" id="UP001196870"/>
    </source>
</evidence>
<dbReference type="SUPFAM" id="SSF142019">
    <property type="entry name" value="Nqo1 FMN-binding domain-like"/>
    <property type="match status" value="1"/>
</dbReference>
<dbReference type="SUPFAM" id="SSF140490">
    <property type="entry name" value="Nqo1C-terminal domain-like"/>
    <property type="match status" value="1"/>
</dbReference>
<dbReference type="PROSITE" id="PS00645">
    <property type="entry name" value="COMPLEX1_51K_2"/>
    <property type="match status" value="1"/>
</dbReference>
<dbReference type="InterPro" id="IPR001949">
    <property type="entry name" value="NADH-UbQ_OxRdtase_51kDa_CS"/>
</dbReference>
<evidence type="ECO:0000256" key="3">
    <source>
        <dbReference type="ARBA" id="ARBA00022485"/>
    </source>
</evidence>
<dbReference type="InterPro" id="IPR037207">
    <property type="entry name" value="Nuop51_4Fe4S-bd_sf"/>
</dbReference>
<dbReference type="SUPFAM" id="SSF142984">
    <property type="entry name" value="Nqo1 middle domain-like"/>
    <property type="match status" value="1"/>
</dbReference>